<feature type="compositionally biased region" description="Basic and acidic residues" evidence="2">
    <location>
        <begin position="144"/>
        <end position="153"/>
    </location>
</feature>
<organism evidence="3 4">
    <name type="scientific">Alligator mississippiensis</name>
    <name type="common">American alligator</name>
    <dbReference type="NCBI Taxonomy" id="8496"/>
    <lineage>
        <taxon>Eukaryota</taxon>
        <taxon>Metazoa</taxon>
        <taxon>Chordata</taxon>
        <taxon>Craniata</taxon>
        <taxon>Vertebrata</taxon>
        <taxon>Euteleostomi</taxon>
        <taxon>Archelosauria</taxon>
        <taxon>Archosauria</taxon>
        <taxon>Crocodylia</taxon>
        <taxon>Alligatoridae</taxon>
        <taxon>Alligatorinae</taxon>
        <taxon>Alligator</taxon>
    </lineage>
</organism>
<dbReference type="AlphaFoldDB" id="A0A151NUJ7"/>
<dbReference type="EMBL" id="AKHW03002085">
    <property type="protein sequence ID" value="KYO40095.1"/>
    <property type="molecule type" value="Genomic_DNA"/>
</dbReference>
<gene>
    <name evidence="3" type="ORF">Y1Q_0000154</name>
</gene>
<dbReference type="Proteomes" id="UP000050525">
    <property type="component" value="Unassembled WGS sequence"/>
</dbReference>
<reference evidence="3 4" key="1">
    <citation type="journal article" date="2012" name="Genome Biol.">
        <title>Sequencing three crocodilian genomes to illuminate the evolution of archosaurs and amniotes.</title>
        <authorList>
            <person name="St John J.A."/>
            <person name="Braun E.L."/>
            <person name="Isberg S.R."/>
            <person name="Miles L.G."/>
            <person name="Chong A.Y."/>
            <person name="Gongora J."/>
            <person name="Dalzell P."/>
            <person name="Moran C."/>
            <person name="Bed'hom B."/>
            <person name="Abzhanov A."/>
            <person name="Burgess S.C."/>
            <person name="Cooksey A.M."/>
            <person name="Castoe T.A."/>
            <person name="Crawford N.G."/>
            <person name="Densmore L.D."/>
            <person name="Drew J.C."/>
            <person name="Edwards S.V."/>
            <person name="Faircloth B.C."/>
            <person name="Fujita M.K."/>
            <person name="Greenwold M.J."/>
            <person name="Hoffmann F.G."/>
            <person name="Howard J.M."/>
            <person name="Iguchi T."/>
            <person name="Janes D.E."/>
            <person name="Khan S.Y."/>
            <person name="Kohno S."/>
            <person name="de Koning A.J."/>
            <person name="Lance S.L."/>
            <person name="McCarthy F.M."/>
            <person name="McCormack J.E."/>
            <person name="Merchant M.E."/>
            <person name="Peterson D.G."/>
            <person name="Pollock D.D."/>
            <person name="Pourmand N."/>
            <person name="Raney B.J."/>
            <person name="Roessler K.A."/>
            <person name="Sanford J.R."/>
            <person name="Sawyer R.H."/>
            <person name="Schmidt C.J."/>
            <person name="Triplett E.W."/>
            <person name="Tuberville T.D."/>
            <person name="Venegas-Anaya M."/>
            <person name="Howard J.T."/>
            <person name="Jarvis E.D."/>
            <person name="Guillette L.J.Jr."/>
            <person name="Glenn T.C."/>
            <person name="Green R.E."/>
            <person name="Ray D.A."/>
        </authorList>
    </citation>
    <scope>NUCLEOTIDE SEQUENCE [LARGE SCALE GENOMIC DNA]</scope>
    <source>
        <strain evidence="3">KSC_2009_1</strain>
    </source>
</reference>
<keyword evidence="4" id="KW-1185">Reference proteome</keyword>
<protein>
    <submittedName>
        <fullName evidence="3">Uncharacterized protein</fullName>
    </submittedName>
</protein>
<feature type="region of interest" description="Disordered" evidence="2">
    <location>
        <begin position="34"/>
        <end position="55"/>
    </location>
</feature>
<keyword evidence="1" id="KW-0175">Coiled coil</keyword>
<evidence type="ECO:0000256" key="1">
    <source>
        <dbReference type="SAM" id="Coils"/>
    </source>
</evidence>
<evidence type="ECO:0000313" key="3">
    <source>
        <dbReference type="EMBL" id="KYO40095.1"/>
    </source>
</evidence>
<evidence type="ECO:0000313" key="4">
    <source>
        <dbReference type="Proteomes" id="UP000050525"/>
    </source>
</evidence>
<sequence length="169" mass="19898">MKEGRSKEIKHLITGEVEKTQVLEWLMADEAKKSRQQEEKLQEMQKEMAEWRSKSPEPGIAQMVEQKEVLQKLEISKSLIRALQKEIHNQVDQIEGLHKDLESWQERCLQAEHLVEELREKLMESHTQAEEMRKVIAKEMEKVRGHMASHETLQDQQQSLETEGNVQYA</sequence>
<proteinExistence type="predicted"/>
<evidence type="ECO:0000256" key="2">
    <source>
        <dbReference type="SAM" id="MobiDB-lite"/>
    </source>
</evidence>
<accession>A0A151NUJ7</accession>
<comment type="caution">
    <text evidence="3">The sequence shown here is derived from an EMBL/GenBank/DDBJ whole genome shotgun (WGS) entry which is preliminary data.</text>
</comment>
<feature type="compositionally biased region" description="Polar residues" evidence="2">
    <location>
        <begin position="154"/>
        <end position="169"/>
    </location>
</feature>
<feature type="region of interest" description="Disordered" evidence="2">
    <location>
        <begin position="144"/>
        <end position="169"/>
    </location>
</feature>
<name>A0A151NUJ7_ALLMI</name>
<feature type="coiled-coil region" evidence="1">
    <location>
        <begin position="80"/>
        <end position="135"/>
    </location>
</feature>